<feature type="transmembrane region" description="Helical" evidence="5">
    <location>
        <begin position="91"/>
        <end position="110"/>
    </location>
</feature>
<proteinExistence type="predicted"/>
<dbReference type="OrthoDB" id="9812547at2"/>
<accession>A0A259U1X0</accession>
<evidence type="ECO:0000256" key="4">
    <source>
        <dbReference type="ARBA" id="ARBA00023136"/>
    </source>
</evidence>
<dbReference type="RefSeq" id="WP_094549992.1">
    <property type="nucleotide sequence ID" value="NZ_MQWB01000001.1"/>
</dbReference>
<evidence type="ECO:0000256" key="1">
    <source>
        <dbReference type="ARBA" id="ARBA00004141"/>
    </source>
</evidence>
<dbReference type="Pfam" id="PF00892">
    <property type="entry name" value="EamA"/>
    <property type="match status" value="1"/>
</dbReference>
<dbReference type="EMBL" id="MQWB01000001">
    <property type="protein sequence ID" value="OZC03999.1"/>
    <property type="molecule type" value="Genomic_DNA"/>
</dbReference>
<feature type="transmembrane region" description="Helical" evidence="5">
    <location>
        <begin position="180"/>
        <end position="199"/>
    </location>
</feature>
<organism evidence="8 9">
    <name type="scientific">Rubricoccus marinus</name>
    <dbReference type="NCBI Taxonomy" id="716817"/>
    <lineage>
        <taxon>Bacteria</taxon>
        <taxon>Pseudomonadati</taxon>
        <taxon>Rhodothermota</taxon>
        <taxon>Rhodothermia</taxon>
        <taxon>Rhodothermales</taxon>
        <taxon>Rubricoccaceae</taxon>
        <taxon>Rubricoccus</taxon>
    </lineage>
</organism>
<feature type="transmembrane region" description="Helical" evidence="5">
    <location>
        <begin position="141"/>
        <end position="159"/>
    </location>
</feature>
<keyword evidence="4 5" id="KW-0472">Membrane</keyword>
<feature type="transmembrane region" description="Helical" evidence="5">
    <location>
        <begin position="266"/>
        <end position="283"/>
    </location>
</feature>
<comment type="caution">
    <text evidence="8">The sequence shown here is derived from an EMBL/GenBank/DDBJ whole genome shotgun (WGS) entry which is preliminary data.</text>
</comment>
<evidence type="ECO:0000256" key="2">
    <source>
        <dbReference type="ARBA" id="ARBA00022692"/>
    </source>
</evidence>
<keyword evidence="3 5" id="KW-1133">Transmembrane helix</keyword>
<dbReference type="PANTHER" id="PTHR32322:SF9">
    <property type="entry name" value="AMINO-ACID METABOLITE EFFLUX PUMP-RELATED"/>
    <property type="match status" value="1"/>
</dbReference>
<dbReference type="SUPFAM" id="SSF103481">
    <property type="entry name" value="Multidrug resistance efflux transporter EmrE"/>
    <property type="match status" value="1"/>
</dbReference>
<evidence type="ECO:0000259" key="7">
    <source>
        <dbReference type="Pfam" id="PF00892"/>
    </source>
</evidence>
<feature type="transmembrane region" description="Helical" evidence="5">
    <location>
        <begin position="37"/>
        <end position="57"/>
    </location>
</feature>
<protein>
    <submittedName>
        <fullName evidence="8">EamA family transporter</fullName>
    </submittedName>
</protein>
<feature type="domain" description="EamA" evidence="7">
    <location>
        <begin position="145"/>
        <end position="283"/>
    </location>
</feature>
<feature type="transmembrane region" description="Helical" evidence="5">
    <location>
        <begin position="64"/>
        <end position="85"/>
    </location>
</feature>
<dbReference type="GO" id="GO:0016020">
    <property type="term" value="C:membrane"/>
    <property type="evidence" value="ECO:0007669"/>
    <property type="project" value="UniProtKB-SubCell"/>
</dbReference>
<dbReference type="PANTHER" id="PTHR32322">
    <property type="entry name" value="INNER MEMBRANE TRANSPORTER"/>
    <property type="match status" value="1"/>
</dbReference>
<feature type="chain" id="PRO_5012266306" evidence="6">
    <location>
        <begin position="22"/>
        <end position="286"/>
    </location>
</feature>
<evidence type="ECO:0000313" key="8">
    <source>
        <dbReference type="EMBL" id="OZC03999.1"/>
    </source>
</evidence>
<evidence type="ECO:0000313" key="9">
    <source>
        <dbReference type="Proteomes" id="UP000216446"/>
    </source>
</evidence>
<comment type="subcellular location">
    <subcellularLocation>
        <location evidence="1">Membrane</location>
        <topology evidence="1">Multi-pass membrane protein</topology>
    </subcellularLocation>
</comment>
<dbReference type="AlphaFoldDB" id="A0A259U1X0"/>
<feature type="transmembrane region" description="Helical" evidence="5">
    <location>
        <begin position="241"/>
        <end position="260"/>
    </location>
</feature>
<name>A0A259U1X0_9BACT</name>
<dbReference type="Proteomes" id="UP000216446">
    <property type="component" value="Unassembled WGS sequence"/>
</dbReference>
<evidence type="ECO:0000256" key="6">
    <source>
        <dbReference type="SAM" id="SignalP"/>
    </source>
</evidence>
<feature type="signal peptide" evidence="6">
    <location>
        <begin position="1"/>
        <end position="21"/>
    </location>
</feature>
<gene>
    <name evidence="8" type="ORF">BSZ36_14010</name>
</gene>
<sequence length="286" mass="28705">MPTLSRPAVLALTTLTMVAFAANSVLARLALATTETGAASFTAIRLGAGAFALALLARQRLRGTGSWASGAALFVYAAAFSYAYLSLSTGTGALLLFGAVQITMIGWGLARGERFGVVQTVGLILAMGGLVVLLAPGVTAPPLGAALLMAASGAAWGVYSLRGRGAGDPIALTAGNFWRAALMGGALLAVAWLWPLHVWPHGGVFVDARGAGLALASGGLTSGLGYALWYRVLPSLRASSAATVQLSVPVIAALGGLALVGEALTLRLALASVVTLGGIALVVRGR</sequence>
<dbReference type="InterPro" id="IPR050638">
    <property type="entry name" value="AA-Vitamin_Transporters"/>
</dbReference>
<dbReference type="InParanoid" id="A0A259U1X0"/>
<keyword evidence="6" id="KW-0732">Signal</keyword>
<keyword evidence="9" id="KW-1185">Reference proteome</keyword>
<evidence type="ECO:0000256" key="5">
    <source>
        <dbReference type="SAM" id="Phobius"/>
    </source>
</evidence>
<feature type="transmembrane region" description="Helical" evidence="5">
    <location>
        <begin position="211"/>
        <end position="229"/>
    </location>
</feature>
<dbReference type="InterPro" id="IPR037185">
    <property type="entry name" value="EmrE-like"/>
</dbReference>
<evidence type="ECO:0000256" key="3">
    <source>
        <dbReference type="ARBA" id="ARBA00022989"/>
    </source>
</evidence>
<reference evidence="8 9" key="1">
    <citation type="submission" date="2016-11" db="EMBL/GenBank/DDBJ databases">
        <title>Study of marine rhodopsin-containing bacteria.</title>
        <authorList>
            <person name="Yoshizawa S."/>
            <person name="Kumagai Y."/>
            <person name="Kogure K."/>
        </authorList>
    </citation>
    <scope>NUCLEOTIDE SEQUENCE [LARGE SCALE GENOMIC DNA]</scope>
    <source>
        <strain evidence="8 9">SG-29</strain>
    </source>
</reference>
<dbReference type="InterPro" id="IPR000620">
    <property type="entry name" value="EamA_dom"/>
</dbReference>
<feature type="transmembrane region" description="Helical" evidence="5">
    <location>
        <begin position="117"/>
        <end position="135"/>
    </location>
</feature>
<keyword evidence="2 5" id="KW-0812">Transmembrane</keyword>